<evidence type="ECO:0000256" key="2">
    <source>
        <dbReference type="ARBA" id="ARBA00022803"/>
    </source>
</evidence>
<dbReference type="PROSITE" id="PS50005">
    <property type="entry name" value="TPR"/>
    <property type="match status" value="1"/>
</dbReference>
<evidence type="ECO:0000313" key="6">
    <source>
        <dbReference type="Proteomes" id="UP000823598"/>
    </source>
</evidence>
<reference evidence="5" key="1">
    <citation type="submission" date="2020-10" db="EMBL/GenBank/DDBJ databases">
        <authorList>
            <person name="Gilroy R."/>
        </authorList>
    </citation>
    <scope>NUCLEOTIDE SEQUENCE</scope>
    <source>
        <strain evidence="5">6919</strain>
    </source>
</reference>
<dbReference type="PANTHER" id="PTHR45641:SF19">
    <property type="entry name" value="NEPHROCYSTIN-3"/>
    <property type="match status" value="1"/>
</dbReference>
<gene>
    <name evidence="5" type="ORF">IAB88_01720</name>
</gene>
<dbReference type="SUPFAM" id="SSF48452">
    <property type="entry name" value="TPR-like"/>
    <property type="match status" value="3"/>
</dbReference>
<dbReference type="Gene3D" id="1.25.40.10">
    <property type="entry name" value="Tetratricopeptide repeat domain"/>
    <property type="match status" value="3"/>
</dbReference>
<proteinExistence type="predicted"/>
<organism evidence="5 6">
    <name type="scientific">Candidatus Limisoma faecipullorum</name>
    <dbReference type="NCBI Taxonomy" id="2840854"/>
    <lineage>
        <taxon>Bacteria</taxon>
        <taxon>Pseudomonadati</taxon>
        <taxon>Bacteroidota</taxon>
        <taxon>Bacteroidia</taxon>
        <taxon>Bacteroidales</taxon>
        <taxon>Candidatus Limisoma</taxon>
    </lineage>
</organism>
<sequence length="1026" mass="114912">MKGLLYILLPIVAFVAMGNVENRQSLDVRLSPEDVTADSLRAICLSDSGNVYYNSGNYQDAIALETQALDIFKRLFGEYNLDYTKSLNNIALDYCYLGDYRKAVELGKKVVSINRQIVGEDSPDFAISLGNLALYYYYLGDYVNAIEMGEKVVALKKSLGRNVSYALALIQLAGYYSFYGDNSRSISLGEEALDVISELVEGNENIYITVLSNLSIYYGNSGDYVKALSYAEKSVEECRRCFGEDYYDYGICLHNLSMSFSYLGKYDDAIRVQKQVLDEFGRKPGKKHPDYAIALHSMAQFYYLSGNYDKAIQCCMDALDIQEESVGRNHPNFLNSLSDLALNYIYVGRYDEAIVILSNLMESEVKISGKNSRRYATLLSNLSLTYYYMGRYKEAVDVGLEAKSIRENTIGISHPEYLISLKNLAVSCASAGDFIVSEQNALDMSELCGKLIFTTFRDLSSNERRDFWGKYKDLYEILLPRLVYEIKSDSLICAMYDGALLSKGILLNSEMEMRDLLLESGDTAVVSLYEQMRTNRSVIGKQRENLITLAAMDDSVRMAVRQRVDSLERVADRQERELVERSKVFGDYMRNLSINWRDVQNTLGKGEIAIEFLKVPLTDDSTVYAAMTLKRGYDRPHFVELFDKQELTELDQHLYFSTSALYDMVWKPLAKEMENVRTVYFSPAGELHCVAVEYAPVADGEFICDRYDFYRLSSTRQLVVAVESKAVRGGNTAVLYGGLDYDVAPLEIAEDGNLYAGRSKRGIYDFLPVIPADSLIARGVVVSLPATEREVDSIGMLMENSHWDVSTFTGSSGTEASFKALSGQWKNIIHVATHGFYGNNGMGNDGVMPEMLTFGNRYVEDKAMTRSGLLFAGASNAWQMSGTADNGILTAQEVSVLDLRGLDLCVLSACETGLGEISGEGVFGLQRGFKKAGAKTLLISLNRVYDEATGLLMTEFYRNYLSGMPMVESLKSAQQYLRNYERTMATGRDNAAVFIPKSRRQAIGQKKVKPFAAPVYWAQFILVDAL</sequence>
<dbReference type="InterPro" id="IPR011990">
    <property type="entry name" value="TPR-like_helical_dom_sf"/>
</dbReference>
<evidence type="ECO:0000313" key="5">
    <source>
        <dbReference type="EMBL" id="MBO8475695.1"/>
    </source>
</evidence>
<dbReference type="EMBL" id="JADIMC010000020">
    <property type="protein sequence ID" value="MBO8475695.1"/>
    <property type="molecule type" value="Genomic_DNA"/>
</dbReference>
<evidence type="ECO:0000259" key="4">
    <source>
        <dbReference type="Pfam" id="PF12770"/>
    </source>
</evidence>
<dbReference type="AlphaFoldDB" id="A0A9D9INU5"/>
<dbReference type="Pfam" id="PF12770">
    <property type="entry name" value="CHAT"/>
    <property type="match status" value="1"/>
</dbReference>
<name>A0A9D9INU5_9BACT</name>
<comment type="caution">
    <text evidence="5">The sequence shown here is derived from an EMBL/GenBank/DDBJ whole genome shotgun (WGS) entry which is preliminary data.</text>
</comment>
<protein>
    <submittedName>
        <fullName evidence="5">CHAT domain-containing protein</fullName>
    </submittedName>
</protein>
<dbReference type="PANTHER" id="PTHR45641">
    <property type="entry name" value="TETRATRICOPEPTIDE REPEAT PROTEIN (AFU_ORTHOLOGUE AFUA_6G03870)"/>
    <property type="match status" value="1"/>
</dbReference>
<dbReference type="Pfam" id="PF13424">
    <property type="entry name" value="TPR_12"/>
    <property type="match status" value="5"/>
</dbReference>
<keyword evidence="1" id="KW-0677">Repeat</keyword>
<dbReference type="InterPro" id="IPR024983">
    <property type="entry name" value="CHAT_dom"/>
</dbReference>
<evidence type="ECO:0000256" key="3">
    <source>
        <dbReference type="PROSITE-ProRule" id="PRU00339"/>
    </source>
</evidence>
<evidence type="ECO:0000256" key="1">
    <source>
        <dbReference type="ARBA" id="ARBA00022737"/>
    </source>
</evidence>
<keyword evidence="2 3" id="KW-0802">TPR repeat</keyword>
<dbReference type="InterPro" id="IPR019734">
    <property type="entry name" value="TPR_rpt"/>
</dbReference>
<dbReference type="Proteomes" id="UP000823598">
    <property type="component" value="Unassembled WGS sequence"/>
</dbReference>
<accession>A0A9D9INU5</accession>
<reference evidence="5" key="2">
    <citation type="journal article" date="2021" name="PeerJ">
        <title>Extensive microbial diversity within the chicken gut microbiome revealed by metagenomics and culture.</title>
        <authorList>
            <person name="Gilroy R."/>
            <person name="Ravi A."/>
            <person name="Getino M."/>
            <person name="Pursley I."/>
            <person name="Horton D.L."/>
            <person name="Alikhan N.F."/>
            <person name="Baker D."/>
            <person name="Gharbi K."/>
            <person name="Hall N."/>
            <person name="Watson M."/>
            <person name="Adriaenssens E.M."/>
            <person name="Foster-Nyarko E."/>
            <person name="Jarju S."/>
            <person name="Secka A."/>
            <person name="Antonio M."/>
            <person name="Oren A."/>
            <person name="Chaudhuri R.R."/>
            <person name="La Ragione R."/>
            <person name="Hildebrand F."/>
            <person name="Pallen M.J."/>
        </authorList>
    </citation>
    <scope>NUCLEOTIDE SEQUENCE</scope>
    <source>
        <strain evidence="5">6919</strain>
    </source>
</reference>
<dbReference type="SMART" id="SM00028">
    <property type="entry name" value="TPR"/>
    <property type="match status" value="8"/>
</dbReference>
<feature type="repeat" description="TPR" evidence="3">
    <location>
        <begin position="292"/>
        <end position="325"/>
    </location>
</feature>
<feature type="domain" description="CHAT" evidence="4">
    <location>
        <begin position="659"/>
        <end position="1023"/>
    </location>
</feature>